<dbReference type="Gene3D" id="1.10.10.10">
    <property type="entry name" value="Winged helix-like DNA-binding domain superfamily/Winged helix DNA-binding domain"/>
    <property type="match status" value="1"/>
</dbReference>
<comment type="caution">
    <text evidence="7">The sequence shown here is derived from an EMBL/GenBank/DDBJ whole genome shotgun (WGS) entry which is preliminary data.</text>
</comment>
<dbReference type="PRINTS" id="PR00929">
    <property type="entry name" value="ATHOOK"/>
</dbReference>
<dbReference type="GO" id="GO:0006355">
    <property type="term" value="P:regulation of DNA-templated transcription"/>
    <property type="evidence" value="ECO:0007669"/>
    <property type="project" value="InterPro"/>
</dbReference>
<dbReference type="Proteomes" id="UP000245207">
    <property type="component" value="Unassembled WGS sequence"/>
</dbReference>
<proteinExistence type="predicted"/>
<dbReference type="GO" id="GO:0031492">
    <property type="term" value="F:nucleosomal DNA binding"/>
    <property type="evidence" value="ECO:0007669"/>
    <property type="project" value="TreeGrafter"/>
</dbReference>
<dbReference type="GO" id="GO:0045910">
    <property type="term" value="P:negative regulation of DNA recombination"/>
    <property type="evidence" value="ECO:0007669"/>
    <property type="project" value="TreeGrafter"/>
</dbReference>
<dbReference type="Pfam" id="PF00538">
    <property type="entry name" value="Linker_histone"/>
    <property type="match status" value="1"/>
</dbReference>
<keyword evidence="4" id="KW-0539">Nucleus</keyword>
<dbReference type="SMART" id="SM00384">
    <property type="entry name" value="AT_hook"/>
    <property type="match status" value="4"/>
</dbReference>
<dbReference type="AlphaFoldDB" id="A0A2U1M7Z1"/>
<dbReference type="GO" id="GO:0003690">
    <property type="term" value="F:double-stranded DNA binding"/>
    <property type="evidence" value="ECO:0007669"/>
    <property type="project" value="TreeGrafter"/>
</dbReference>
<reference evidence="7 8" key="1">
    <citation type="journal article" date="2018" name="Mol. Plant">
        <title>The genome of Artemisia annua provides insight into the evolution of Asteraceae family and artemisinin biosynthesis.</title>
        <authorList>
            <person name="Shen Q."/>
            <person name="Zhang L."/>
            <person name="Liao Z."/>
            <person name="Wang S."/>
            <person name="Yan T."/>
            <person name="Shi P."/>
            <person name="Liu M."/>
            <person name="Fu X."/>
            <person name="Pan Q."/>
            <person name="Wang Y."/>
            <person name="Lv Z."/>
            <person name="Lu X."/>
            <person name="Zhang F."/>
            <person name="Jiang W."/>
            <person name="Ma Y."/>
            <person name="Chen M."/>
            <person name="Hao X."/>
            <person name="Li L."/>
            <person name="Tang Y."/>
            <person name="Lv G."/>
            <person name="Zhou Y."/>
            <person name="Sun X."/>
            <person name="Brodelius P.E."/>
            <person name="Rose J.K.C."/>
            <person name="Tang K."/>
        </authorList>
    </citation>
    <scope>NUCLEOTIDE SEQUENCE [LARGE SCALE GENOMIC DNA]</scope>
    <source>
        <strain evidence="8">cv. Huhao1</strain>
        <tissue evidence="7">Leaf</tissue>
    </source>
</reference>
<keyword evidence="8" id="KW-1185">Reference proteome</keyword>
<dbReference type="GO" id="GO:0005730">
    <property type="term" value="C:nucleolus"/>
    <property type="evidence" value="ECO:0007669"/>
    <property type="project" value="TreeGrafter"/>
</dbReference>
<feature type="domain" description="H15" evidence="6">
    <location>
        <begin position="5"/>
        <end position="77"/>
    </location>
</feature>
<dbReference type="InterPro" id="IPR000116">
    <property type="entry name" value="HMGA"/>
</dbReference>
<evidence type="ECO:0000256" key="4">
    <source>
        <dbReference type="ARBA" id="ARBA00023242"/>
    </source>
</evidence>
<protein>
    <submittedName>
        <fullName evidence="7">Winged helix-turn-helix DNA-binding domain, AT hook-like protein</fullName>
    </submittedName>
</protein>
<gene>
    <name evidence="7" type="ORF">CTI12_AA409850</name>
</gene>
<sequence>MAPDSTPVLPQYPELILAALEAIGSKKGANKSKISRKIQLTYGTLPAAHATLLSHHLNRMKATGQLNFVQNNYVIPDPDAPPKRGRGRPAKPKKPVPEGAVKSPPRPRGRPANPGSKPKAATPTVSGEKRGRGRPPKPGKKVAAPVLLPSGERRGRGRPPKVNTPVSAAPVGA</sequence>
<feature type="compositionally biased region" description="Basic residues" evidence="5">
    <location>
        <begin position="131"/>
        <end position="140"/>
    </location>
</feature>
<dbReference type="OrthoDB" id="1110759at2759"/>
<feature type="region of interest" description="Disordered" evidence="5">
    <location>
        <begin position="73"/>
        <end position="173"/>
    </location>
</feature>
<evidence type="ECO:0000256" key="3">
    <source>
        <dbReference type="ARBA" id="ARBA00023125"/>
    </source>
</evidence>
<dbReference type="SMART" id="SM00526">
    <property type="entry name" value="H15"/>
    <property type="match status" value="1"/>
</dbReference>
<accession>A0A2U1M7Z1</accession>
<dbReference type="STRING" id="35608.A0A2U1M7Z1"/>
<comment type="subcellular location">
    <subcellularLocation>
        <location evidence="1">Nucleus</location>
    </subcellularLocation>
</comment>
<keyword evidence="2" id="KW-0677">Repeat</keyword>
<evidence type="ECO:0000256" key="2">
    <source>
        <dbReference type="ARBA" id="ARBA00022737"/>
    </source>
</evidence>
<evidence type="ECO:0000313" key="7">
    <source>
        <dbReference type="EMBL" id="PWA57365.1"/>
    </source>
</evidence>
<evidence type="ECO:0000256" key="1">
    <source>
        <dbReference type="ARBA" id="ARBA00004123"/>
    </source>
</evidence>
<dbReference type="EMBL" id="PKPP01006184">
    <property type="protein sequence ID" value="PWA57365.1"/>
    <property type="molecule type" value="Genomic_DNA"/>
</dbReference>
<organism evidence="7 8">
    <name type="scientific">Artemisia annua</name>
    <name type="common">Sweet wormwood</name>
    <dbReference type="NCBI Taxonomy" id="35608"/>
    <lineage>
        <taxon>Eukaryota</taxon>
        <taxon>Viridiplantae</taxon>
        <taxon>Streptophyta</taxon>
        <taxon>Embryophyta</taxon>
        <taxon>Tracheophyta</taxon>
        <taxon>Spermatophyta</taxon>
        <taxon>Magnoliopsida</taxon>
        <taxon>eudicotyledons</taxon>
        <taxon>Gunneridae</taxon>
        <taxon>Pentapetalae</taxon>
        <taxon>asterids</taxon>
        <taxon>campanulids</taxon>
        <taxon>Asterales</taxon>
        <taxon>Asteraceae</taxon>
        <taxon>Asteroideae</taxon>
        <taxon>Anthemideae</taxon>
        <taxon>Artemisiinae</taxon>
        <taxon>Artemisia</taxon>
    </lineage>
</organism>
<dbReference type="PRINTS" id="PR00930">
    <property type="entry name" value="HIGHMOBLTYIY"/>
</dbReference>
<evidence type="ECO:0000313" key="8">
    <source>
        <dbReference type="Proteomes" id="UP000245207"/>
    </source>
</evidence>
<dbReference type="GO" id="GO:0030261">
    <property type="term" value="P:chromosome condensation"/>
    <property type="evidence" value="ECO:0007669"/>
    <property type="project" value="TreeGrafter"/>
</dbReference>
<dbReference type="PANTHER" id="PTHR11467">
    <property type="entry name" value="HISTONE H1"/>
    <property type="match status" value="1"/>
</dbReference>
<dbReference type="InterPro" id="IPR005818">
    <property type="entry name" value="Histone_H1/H5_H15"/>
</dbReference>
<dbReference type="PANTHER" id="PTHR11467:SF103">
    <property type="entry name" value="HMG-Y-RELATED PROTEIN A"/>
    <property type="match status" value="1"/>
</dbReference>
<evidence type="ECO:0000256" key="5">
    <source>
        <dbReference type="SAM" id="MobiDB-lite"/>
    </source>
</evidence>
<dbReference type="InterPro" id="IPR036390">
    <property type="entry name" value="WH_DNA-bd_sf"/>
</dbReference>
<dbReference type="GO" id="GO:0000786">
    <property type="term" value="C:nucleosome"/>
    <property type="evidence" value="ECO:0007669"/>
    <property type="project" value="InterPro"/>
</dbReference>
<name>A0A2U1M7Z1_ARTAN</name>
<evidence type="ECO:0000259" key="6">
    <source>
        <dbReference type="PROSITE" id="PS51504"/>
    </source>
</evidence>
<keyword evidence="3 7" id="KW-0238">DNA-binding</keyword>
<dbReference type="PROSITE" id="PS51504">
    <property type="entry name" value="H15"/>
    <property type="match status" value="1"/>
</dbReference>
<dbReference type="InterPro" id="IPR036388">
    <property type="entry name" value="WH-like_DNA-bd_sf"/>
</dbReference>
<dbReference type="SUPFAM" id="SSF46785">
    <property type="entry name" value="Winged helix' DNA-binding domain"/>
    <property type="match status" value="1"/>
</dbReference>
<feature type="compositionally biased region" description="Basic residues" evidence="5">
    <location>
        <begin position="83"/>
        <end position="94"/>
    </location>
</feature>
<dbReference type="GO" id="GO:0006334">
    <property type="term" value="P:nucleosome assembly"/>
    <property type="evidence" value="ECO:0007669"/>
    <property type="project" value="InterPro"/>
</dbReference>
<dbReference type="InterPro" id="IPR017956">
    <property type="entry name" value="AT_hook_DNA-bd_motif"/>
</dbReference>